<accession>A0A6G0YM69</accession>
<reference evidence="1 2" key="1">
    <citation type="submission" date="2019-08" db="EMBL/GenBank/DDBJ databases">
        <title>Whole genome of Aphis craccivora.</title>
        <authorList>
            <person name="Voronova N.V."/>
            <person name="Shulinski R.S."/>
            <person name="Bandarenka Y.V."/>
            <person name="Zhorov D.G."/>
            <person name="Warner D."/>
        </authorList>
    </citation>
    <scope>NUCLEOTIDE SEQUENCE [LARGE SCALE GENOMIC DNA]</scope>
    <source>
        <strain evidence="1">180601</strain>
        <tissue evidence="1">Whole Body</tissue>
    </source>
</reference>
<name>A0A6G0YM69_APHCR</name>
<evidence type="ECO:0000313" key="2">
    <source>
        <dbReference type="Proteomes" id="UP000478052"/>
    </source>
</evidence>
<evidence type="ECO:0000313" key="1">
    <source>
        <dbReference type="EMBL" id="KAF0758629.1"/>
    </source>
</evidence>
<proteinExistence type="predicted"/>
<dbReference type="EMBL" id="VUJU01003248">
    <property type="protein sequence ID" value="KAF0758629.1"/>
    <property type="molecule type" value="Genomic_DNA"/>
</dbReference>
<keyword evidence="2" id="KW-1185">Reference proteome</keyword>
<feature type="non-terminal residue" evidence="1">
    <location>
        <position position="1"/>
    </location>
</feature>
<sequence>AYRIRYLIFTREFRTFSKIFPTVICKTGKKNSVFVNSIYCILQRKIKNTYVKMFQIIMDECAEQNF</sequence>
<dbReference type="Proteomes" id="UP000478052">
    <property type="component" value="Unassembled WGS sequence"/>
</dbReference>
<organism evidence="1 2">
    <name type="scientific">Aphis craccivora</name>
    <name type="common">Cowpea aphid</name>
    <dbReference type="NCBI Taxonomy" id="307492"/>
    <lineage>
        <taxon>Eukaryota</taxon>
        <taxon>Metazoa</taxon>
        <taxon>Ecdysozoa</taxon>
        <taxon>Arthropoda</taxon>
        <taxon>Hexapoda</taxon>
        <taxon>Insecta</taxon>
        <taxon>Pterygota</taxon>
        <taxon>Neoptera</taxon>
        <taxon>Paraneoptera</taxon>
        <taxon>Hemiptera</taxon>
        <taxon>Sternorrhyncha</taxon>
        <taxon>Aphidomorpha</taxon>
        <taxon>Aphidoidea</taxon>
        <taxon>Aphididae</taxon>
        <taxon>Aphidini</taxon>
        <taxon>Aphis</taxon>
        <taxon>Aphis</taxon>
    </lineage>
</organism>
<gene>
    <name evidence="1" type="ORF">FWK35_00008028</name>
</gene>
<comment type="caution">
    <text evidence="1">The sequence shown here is derived from an EMBL/GenBank/DDBJ whole genome shotgun (WGS) entry which is preliminary data.</text>
</comment>
<protein>
    <submittedName>
        <fullName evidence="1">Uncharacterized protein</fullName>
    </submittedName>
</protein>
<dbReference type="AlphaFoldDB" id="A0A6G0YM69"/>